<feature type="binding site" evidence="6">
    <location>
        <begin position="145"/>
        <end position="152"/>
    </location>
    <ligand>
        <name>ATP</name>
        <dbReference type="ChEBI" id="CHEBI:30616"/>
    </ligand>
</feature>
<reference evidence="10" key="1">
    <citation type="submission" date="2016-09" db="EMBL/GenBank/DDBJ databases">
        <authorList>
            <person name="Koehorst J."/>
        </authorList>
    </citation>
    <scope>NUCLEOTIDE SEQUENCE [LARGE SCALE GENOMIC DNA]</scope>
</reference>
<evidence type="ECO:0000256" key="4">
    <source>
        <dbReference type="ARBA" id="ARBA00022840"/>
    </source>
</evidence>
<dbReference type="InterPro" id="IPR027417">
    <property type="entry name" value="P-loop_NTPase"/>
</dbReference>
<evidence type="ECO:0000256" key="7">
    <source>
        <dbReference type="PROSITE-ProRule" id="PRU01250"/>
    </source>
</evidence>
<dbReference type="PATRIC" id="fig|1679444.3.peg.2686"/>
<dbReference type="InterPro" id="IPR019489">
    <property type="entry name" value="Clp_ATPase_C"/>
</dbReference>
<dbReference type="Gene3D" id="3.40.50.300">
    <property type="entry name" value="P-loop containing nucleotide triphosphate hydrolases"/>
    <property type="match status" value="1"/>
</dbReference>
<dbReference type="SMART" id="SM00382">
    <property type="entry name" value="AAA"/>
    <property type="match status" value="1"/>
</dbReference>
<feature type="binding site" evidence="6 7">
    <location>
        <position position="11"/>
    </location>
    <ligand>
        <name>Zn(2+)</name>
        <dbReference type="ChEBI" id="CHEBI:29105"/>
    </ligand>
</feature>
<evidence type="ECO:0000256" key="6">
    <source>
        <dbReference type="HAMAP-Rule" id="MF_00175"/>
    </source>
</evidence>
<dbReference type="InterPro" id="IPR003959">
    <property type="entry name" value="ATPase_AAA_core"/>
</dbReference>
<dbReference type="GO" id="GO:0051301">
    <property type="term" value="P:cell division"/>
    <property type="evidence" value="ECO:0007669"/>
    <property type="project" value="TreeGrafter"/>
</dbReference>
<dbReference type="EMBL" id="LT629973">
    <property type="protein sequence ID" value="SEI01481.1"/>
    <property type="molecule type" value="Genomic_DNA"/>
</dbReference>
<dbReference type="CDD" id="cd19497">
    <property type="entry name" value="RecA-like_ClpX"/>
    <property type="match status" value="1"/>
</dbReference>
<dbReference type="FunFam" id="3.40.50.300:FF:000005">
    <property type="entry name" value="ATP-dependent Clp protease ATP-binding subunit ClpX"/>
    <property type="match status" value="1"/>
</dbReference>
<dbReference type="InterPro" id="IPR059188">
    <property type="entry name" value="Znf_CLPX-like"/>
</dbReference>
<feature type="binding site" evidence="6 7">
    <location>
        <position position="34"/>
    </location>
    <ligand>
        <name>Zn(2+)</name>
        <dbReference type="ChEBI" id="CHEBI:29105"/>
    </ligand>
</feature>
<dbReference type="OrthoDB" id="9804062at2"/>
<keyword evidence="4 6" id="KW-0067">ATP-binding</keyword>
<dbReference type="Pfam" id="PF10431">
    <property type="entry name" value="ClpB_D2-small"/>
    <property type="match status" value="1"/>
</dbReference>
<dbReference type="GO" id="GO:0008270">
    <property type="term" value="F:zinc ion binding"/>
    <property type="evidence" value="ECO:0007669"/>
    <property type="project" value="UniProtKB-UniRule"/>
</dbReference>
<dbReference type="NCBIfam" id="NF003745">
    <property type="entry name" value="PRK05342.1"/>
    <property type="match status" value="1"/>
</dbReference>
<dbReference type="GO" id="GO:0046983">
    <property type="term" value="F:protein dimerization activity"/>
    <property type="evidence" value="ECO:0007669"/>
    <property type="project" value="UniProtKB-UniRule"/>
</dbReference>
<dbReference type="HAMAP" id="MF_00175">
    <property type="entry name" value="ClpX"/>
    <property type="match status" value="1"/>
</dbReference>
<keyword evidence="1 6" id="KW-0479">Metal-binding</keyword>
<dbReference type="Gene3D" id="1.10.8.60">
    <property type="match status" value="1"/>
</dbReference>
<dbReference type="GO" id="GO:0051603">
    <property type="term" value="P:proteolysis involved in protein catabolic process"/>
    <property type="evidence" value="ECO:0007669"/>
    <property type="project" value="TreeGrafter"/>
</dbReference>
<evidence type="ECO:0000313" key="10">
    <source>
        <dbReference type="Proteomes" id="UP000176204"/>
    </source>
</evidence>
<evidence type="ECO:0000259" key="8">
    <source>
        <dbReference type="PROSITE" id="PS51902"/>
    </source>
</evidence>
<dbReference type="PANTHER" id="PTHR48102:SF7">
    <property type="entry name" value="ATP-DEPENDENT CLP PROTEASE ATP-BINDING SUBUNIT CLPX-LIKE, MITOCHONDRIAL"/>
    <property type="match status" value="1"/>
</dbReference>
<dbReference type="GO" id="GO:0140662">
    <property type="term" value="F:ATP-dependent protein folding chaperone"/>
    <property type="evidence" value="ECO:0007669"/>
    <property type="project" value="InterPro"/>
</dbReference>
<feature type="binding site" evidence="6 7">
    <location>
        <position position="31"/>
    </location>
    <ligand>
        <name>Zn(2+)</name>
        <dbReference type="ChEBI" id="CHEBI:29105"/>
    </ligand>
</feature>
<dbReference type="PROSITE" id="PS51902">
    <property type="entry name" value="CLPX_ZB"/>
    <property type="match status" value="1"/>
</dbReference>
<keyword evidence="3 6" id="KW-0862">Zinc</keyword>
<comment type="function">
    <text evidence="6">ATP-dependent specificity component of the Clp protease. It directs the protease to specific substrates. Can perform chaperone functions in the absence of ClpP.</text>
</comment>
<dbReference type="PANTHER" id="PTHR48102">
    <property type="entry name" value="ATP-DEPENDENT CLP PROTEASE ATP-BINDING SUBUNIT CLPX-LIKE, MITOCHONDRIAL-RELATED"/>
    <property type="match status" value="1"/>
</dbReference>
<dbReference type="GO" id="GO:0005524">
    <property type="term" value="F:ATP binding"/>
    <property type="evidence" value="ECO:0007669"/>
    <property type="project" value="UniProtKB-UniRule"/>
</dbReference>
<dbReference type="InterPro" id="IPR050052">
    <property type="entry name" value="ATP-dep_Clp_protease_ClpX"/>
</dbReference>
<keyword evidence="5 6" id="KW-0143">Chaperone</keyword>
<dbReference type="InterPro" id="IPR046425">
    <property type="entry name" value="ClpX_bact"/>
</dbReference>
<keyword evidence="10" id="KW-1185">Reference proteome</keyword>
<dbReference type="InterPro" id="IPR004487">
    <property type="entry name" value="Clp_protease_ATP-bd_su_ClpX"/>
</dbReference>
<comment type="subunit">
    <text evidence="6">Component of the ClpX-ClpP complex. Forms a hexameric ring that, in the presence of ATP, binds to fourteen ClpP subunits assembled into a disk-like structure with a central cavity, resembling the structure of eukaryotic proteasomes.</text>
</comment>
<dbReference type="Pfam" id="PF07724">
    <property type="entry name" value="AAA_2"/>
    <property type="match status" value="1"/>
</dbReference>
<evidence type="ECO:0000256" key="5">
    <source>
        <dbReference type="ARBA" id="ARBA00023186"/>
    </source>
</evidence>
<dbReference type="AlphaFoldDB" id="A0A1C7PCU7"/>
<dbReference type="FunFam" id="1.10.8.60:FF:000002">
    <property type="entry name" value="ATP-dependent Clp protease ATP-binding subunit ClpX"/>
    <property type="match status" value="1"/>
</dbReference>
<evidence type="ECO:0000313" key="9">
    <source>
        <dbReference type="EMBL" id="SEI01481.1"/>
    </source>
</evidence>
<keyword evidence="2 6" id="KW-0547">Nucleotide-binding</keyword>
<dbReference type="Proteomes" id="UP000176204">
    <property type="component" value="Chromosome I"/>
</dbReference>
<dbReference type="SUPFAM" id="SSF52540">
    <property type="entry name" value="P-loop containing nucleoside triphosphate hydrolases"/>
    <property type="match status" value="1"/>
</dbReference>
<dbReference type="NCBIfam" id="TIGR00382">
    <property type="entry name" value="clpX"/>
    <property type="match status" value="1"/>
</dbReference>
<organism evidence="9 10">
    <name type="scientific">Akkermansia glycaniphila</name>
    <dbReference type="NCBI Taxonomy" id="1679444"/>
    <lineage>
        <taxon>Bacteria</taxon>
        <taxon>Pseudomonadati</taxon>
        <taxon>Verrucomicrobiota</taxon>
        <taxon>Verrucomicrobiia</taxon>
        <taxon>Verrucomicrobiales</taxon>
        <taxon>Akkermansiaceae</taxon>
        <taxon>Akkermansia</taxon>
    </lineage>
</organism>
<dbReference type="GO" id="GO:0051082">
    <property type="term" value="F:unfolded protein binding"/>
    <property type="evidence" value="ECO:0007669"/>
    <property type="project" value="UniProtKB-UniRule"/>
</dbReference>
<dbReference type="SMART" id="SM01086">
    <property type="entry name" value="ClpB_D2-small"/>
    <property type="match status" value="1"/>
</dbReference>
<protein>
    <recommendedName>
        <fullName evidence="6">ATP-dependent Clp protease ATP-binding subunit ClpX</fullName>
    </recommendedName>
</protein>
<dbReference type="InterPro" id="IPR003593">
    <property type="entry name" value="AAA+_ATPase"/>
</dbReference>
<feature type="domain" description="ClpX-type ZB" evidence="8">
    <location>
        <begin position="1"/>
        <end position="50"/>
    </location>
</feature>
<evidence type="ECO:0000256" key="2">
    <source>
        <dbReference type="ARBA" id="ARBA00022741"/>
    </source>
</evidence>
<comment type="similarity">
    <text evidence="6 7">Belongs to the ClpX chaperone family.</text>
</comment>
<evidence type="ECO:0000256" key="3">
    <source>
        <dbReference type="ARBA" id="ARBA00022833"/>
    </source>
</evidence>
<dbReference type="RefSeq" id="WP_083076629.1">
    <property type="nucleotide sequence ID" value="NZ_JACVVN010000012.1"/>
</dbReference>
<gene>
    <name evidence="6" type="primary">clpX</name>
    <name evidence="9" type="ORF">PYTT_2577</name>
</gene>
<proteinExistence type="inferred from homology"/>
<sequence>MPDKTASCAICGAPEQDGRPLVPTENGKQVCFQCVELCAAYMLQSKFGGIAAERFSDMVKHTHPEMLPVPAANQPSGLAIEQMELSDLPTPEQLRKELDSYVIGQDLAKKTLCVAVFNHYLRLRQSMDEGDNVEIEKSNILLAGPTGSGKTLLAKTLARILDVPFCIVDATTLTEAGYVGEDVENIVLRLLQAADMDVAKAERGIIYVDEMDKIGRKTQNVSITRDVSGEGVQQALLKIIEGTECNIPPKGGRKHPNQEYIRVNTNNILFICGGAFVGLEDIIRKRLGSSAMGFASIEQDRGKKEYTEEEVLGKAMPEDFFSFGMIPELMGRLPIFSPLTTLTEEQLVALLTQPKNALVRQYAKLLAMSGVELIVEEKALHAMAKLAIDHGTGARALRSIIERIMLDVMYEVPSDKSIRSVTITEDTVLGKDKPVIKRSKAAKA</sequence>
<dbReference type="KEGG" id="agl:PYTT_2577"/>
<dbReference type="GO" id="GO:0016887">
    <property type="term" value="F:ATP hydrolysis activity"/>
    <property type="evidence" value="ECO:0007669"/>
    <property type="project" value="InterPro"/>
</dbReference>
<dbReference type="GO" id="GO:0009376">
    <property type="term" value="C:HslUV protease complex"/>
    <property type="evidence" value="ECO:0007669"/>
    <property type="project" value="TreeGrafter"/>
</dbReference>
<dbReference type="STRING" id="1679444.PYTT_2577"/>
<name>A0A1C7PCU7_9BACT</name>
<accession>A0A1C7PCU7</accession>
<feature type="binding site" evidence="6 7">
    <location>
        <position position="8"/>
    </location>
    <ligand>
        <name>Zn(2+)</name>
        <dbReference type="ChEBI" id="CHEBI:29105"/>
    </ligand>
</feature>
<evidence type="ECO:0000256" key="1">
    <source>
        <dbReference type="ARBA" id="ARBA00022723"/>
    </source>
</evidence>